<evidence type="ECO:0000259" key="16">
    <source>
        <dbReference type="Pfam" id="PF18085"/>
    </source>
</evidence>
<keyword evidence="8" id="KW-0547">Nucleotide-binding</keyword>
<dbReference type="GO" id="GO:0005978">
    <property type="term" value="P:glycogen biosynthetic process"/>
    <property type="evidence" value="ECO:0007669"/>
    <property type="project" value="UniProtKB-UniPathway"/>
</dbReference>
<keyword evidence="10" id="KW-0067">ATP-binding</keyword>
<evidence type="ECO:0000256" key="13">
    <source>
        <dbReference type="ARBA" id="ARBA00031251"/>
    </source>
</evidence>
<evidence type="ECO:0000256" key="12">
    <source>
        <dbReference type="ARBA" id="ARBA00023277"/>
    </source>
</evidence>
<dbReference type="InterPro" id="IPR011009">
    <property type="entry name" value="Kinase-like_dom_sf"/>
</dbReference>
<feature type="domain" description="Maltokinase N-terminal cap" evidence="16">
    <location>
        <begin position="11"/>
        <end position="102"/>
    </location>
</feature>
<proteinExistence type="inferred from homology"/>
<comment type="subunit">
    <text evidence="3">Monomer.</text>
</comment>
<evidence type="ECO:0000313" key="18">
    <source>
        <dbReference type="Proteomes" id="UP000490386"/>
    </source>
</evidence>
<dbReference type="AlphaFoldDB" id="A0A7J5AXT5"/>
<dbReference type="Gene3D" id="3.90.1200.10">
    <property type="match status" value="1"/>
</dbReference>
<evidence type="ECO:0000256" key="2">
    <source>
        <dbReference type="ARBA" id="ARBA00006219"/>
    </source>
</evidence>
<evidence type="ECO:0000256" key="14">
    <source>
        <dbReference type="ARBA" id="ARBA00049067"/>
    </source>
</evidence>
<reference evidence="17 18" key="1">
    <citation type="submission" date="2019-09" db="EMBL/GenBank/DDBJ databases">
        <title>Phylogeny of genus Pseudoclavibacter and closely related genus.</title>
        <authorList>
            <person name="Li Y."/>
        </authorList>
    </citation>
    <scope>NUCLEOTIDE SEQUENCE [LARGE SCALE GENOMIC DNA]</scope>
    <source>
        <strain evidence="17 18">THG-MD12</strain>
    </source>
</reference>
<feature type="region of interest" description="Disordered" evidence="15">
    <location>
        <begin position="435"/>
        <end position="464"/>
    </location>
</feature>
<name>A0A7J5AXT5_9MICO</name>
<organism evidence="17 18">
    <name type="scientific">Pseudoclavibacter terrae</name>
    <dbReference type="NCBI Taxonomy" id="1530195"/>
    <lineage>
        <taxon>Bacteria</taxon>
        <taxon>Bacillati</taxon>
        <taxon>Actinomycetota</taxon>
        <taxon>Actinomycetes</taxon>
        <taxon>Micrococcales</taxon>
        <taxon>Microbacteriaceae</taxon>
        <taxon>Pseudoclavibacter</taxon>
    </lineage>
</organism>
<dbReference type="Proteomes" id="UP000490386">
    <property type="component" value="Unassembled WGS sequence"/>
</dbReference>
<sequence>MTDLIHMLRDWMPKQRWYSGGEGRAPQLTHLGSYVLANPNGEAGVHLVTVPCMLDSSGDVPVVYQVPIVLREVDARVPALGYIGSISNAAGRVSAVVDGPHDIAFAKALLALLEREGHATGAGGRSDIAAYGLPMPGAVVGSFVTSRVLSGEQSNTSIICEMRLPDGSDAPPLILKVFRMLHDGENPEVTLQSALTAAGSVRVPPAIGHLSGFWPDPRTSSGRASGNFVFAQEFLPGVEDAWRVALRAAETGDDFGDAAYTLGTATAEVHRTLRDVLPSVEATVPKVQAEVAAMRQRLDAAIAVAPSLERLRGAAEEVYARAADMNWPRLQRVHGDLHLGQVLAVEDRGWVFLDFEGEPLRSIEQRNTADAPQRDIAGILRSFDYVAGSLEMTTGRNVAGDWAARARQSFLNGYAAATSGESRVGRHTGAITLDGRAARRQSQDARGGDGAGASGVHLPMDSSGSQPLSAAEAAALIRVFELDKALYEVIYEASQRPAWLRIPVRAVQRILA</sequence>
<keyword evidence="12" id="KW-0119">Carbohydrate metabolism</keyword>
<evidence type="ECO:0000256" key="11">
    <source>
        <dbReference type="ARBA" id="ARBA00023056"/>
    </source>
</evidence>
<dbReference type="OrthoDB" id="3787729at2"/>
<evidence type="ECO:0000313" key="17">
    <source>
        <dbReference type="EMBL" id="KAB1636294.1"/>
    </source>
</evidence>
<evidence type="ECO:0000256" key="7">
    <source>
        <dbReference type="ARBA" id="ARBA00022679"/>
    </source>
</evidence>
<dbReference type="EMBL" id="WBJX01000007">
    <property type="protein sequence ID" value="KAB1636294.1"/>
    <property type="molecule type" value="Genomic_DNA"/>
</dbReference>
<evidence type="ECO:0000256" key="1">
    <source>
        <dbReference type="ARBA" id="ARBA00004964"/>
    </source>
</evidence>
<comment type="similarity">
    <text evidence="2">Belongs to the aminoglycoside phosphotransferase family.</text>
</comment>
<evidence type="ECO:0000256" key="10">
    <source>
        <dbReference type="ARBA" id="ARBA00022840"/>
    </source>
</evidence>
<dbReference type="SUPFAM" id="SSF56112">
    <property type="entry name" value="Protein kinase-like (PK-like)"/>
    <property type="match status" value="1"/>
</dbReference>
<keyword evidence="6" id="KW-0321">Glycogen metabolism</keyword>
<evidence type="ECO:0000256" key="3">
    <source>
        <dbReference type="ARBA" id="ARBA00011245"/>
    </source>
</evidence>
<gene>
    <name evidence="17" type="ORF">F8O03_17430</name>
</gene>
<dbReference type="InterPro" id="IPR040999">
    <property type="entry name" value="Mak_N_cap"/>
</dbReference>
<comment type="catalytic activity">
    <reaction evidence="14">
        <text>D-maltose + ATP = alpha-maltose 1-phosphate + ADP + H(+)</text>
        <dbReference type="Rhea" id="RHEA:31915"/>
        <dbReference type="ChEBI" id="CHEBI:15378"/>
        <dbReference type="ChEBI" id="CHEBI:17306"/>
        <dbReference type="ChEBI" id="CHEBI:30616"/>
        <dbReference type="ChEBI" id="CHEBI:63576"/>
        <dbReference type="ChEBI" id="CHEBI:456216"/>
        <dbReference type="EC" id="2.7.1.175"/>
    </reaction>
</comment>
<comment type="pathway">
    <text evidence="1">Glycan biosynthesis; glycogen biosynthesis.</text>
</comment>
<dbReference type="UniPathway" id="UPA00164"/>
<evidence type="ECO:0000256" key="4">
    <source>
        <dbReference type="ARBA" id="ARBA00011962"/>
    </source>
</evidence>
<keyword evidence="7 17" id="KW-0808">Transferase</keyword>
<dbReference type="GO" id="GO:0005524">
    <property type="term" value="F:ATP binding"/>
    <property type="evidence" value="ECO:0007669"/>
    <property type="project" value="UniProtKB-KW"/>
</dbReference>
<keyword evidence="9" id="KW-0418">Kinase</keyword>
<dbReference type="GO" id="GO:0016301">
    <property type="term" value="F:kinase activity"/>
    <property type="evidence" value="ECO:0007669"/>
    <property type="project" value="UniProtKB-KW"/>
</dbReference>
<evidence type="ECO:0000256" key="9">
    <source>
        <dbReference type="ARBA" id="ARBA00022777"/>
    </source>
</evidence>
<keyword evidence="11" id="KW-0320">Glycogen biosynthesis</keyword>
<accession>A0A7J5AXT5</accession>
<keyword evidence="18" id="KW-1185">Reference proteome</keyword>
<dbReference type="EC" id="2.7.1.175" evidence="4"/>
<protein>
    <recommendedName>
        <fullName evidence="5">Maltokinase</fullName>
        <ecNumber evidence="4">2.7.1.175</ecNumber>
    </recommendedName>
    <alternativeName>
        <fullName evidence="13">Maltose-1-phosphate synthase</fullName>
    </alternativeName>
</protein>
<dbReference type="RefSeq" id="WP_151424999.1">
    <property type="nucleotide sequence ID" value="NZ_WBJX01000007.1"/>
</dbReference>
<comment type="caution">
    <text evidence="17">The sequence shown here is derived from an EMBL/GenBank/DDBJ whole genome shotgun (WGS) entry which is preliminary data.</text>
</comment>
<evidence type="ECO:0000256" key="6">
    <source>
        <dbReference type="ARBA" id="ARBA00022600"/>
    </source>
</evidence>
<evidence type="ECO:0000256" key="8">
    <source>
        <dbReference type="ARBA" id="ARBA00022741"/>
    </source>
</evidence>
<dbReference type="Pfam" id="PF18085">
    <property type="entry name" value="Mak_N_cap"/>
    <property type="match status" value="1"/>
</dbReference>
<evidence type="ECO:0000256" key="15">
    <source>
        <dbReference type="SAM" id="MobiDB-lite"/>
    </source>
</evidence>
<evidence type="ECO:0000256" key="5">
    <source>
        <dbReference type="ARBA" id="ARBA00013882"/>
    </source>
</evidence>